<gene>
    <name evidence="1" type="ORF">ENUP19_0093G0034</name>
</gene>
<protein>
    <submittedName>
        <fullName evidence="1">Uncharacterized protein</fullName>
    </submittedName>
</protein>
<dbReference type="Proteomes" id="UP001628156">
    <property type="component" value="Unassembled WGS sequence"/>
</dbReference>
<keyword evidence="2" id="KW-1185">Reference proteome</keyword>
<accession>A0ABQ0DGY9</accession>
<sequence>MFDTFPIKEPWKHVCIQEWVRGLEPIEEKESNEVINEKSKEKEEIVYDIIYEIKTYRREKE</sequence>
<comment type="caution">
    <text evidence="1">The sequence shown here is derived from an EMBL/GenBank/DDBJ whole genome shotgun (WGS) entry which is preliminary data.</text>
</comment>
<organism evidence="1 2">
    <name type="scientific">Entamoeba nuttalli</name>
    <dbReference type="NCBI Taxonomy" id="412467"/>
    <lineage>
        <taxon>Eukaryota</taxon>
        <taxon>Amoebozoa</taxon>
        <taxon>Evosea</taxon>
        <taxon>Archamoebae</taxon>
        <taxon>Mastigamoebida</taxon>
        <taxon>Entamoebidae</taxon>
        <taxon>Entamoeba</taxon>
    </lineage>
</organism>
<dbReference type="EMBL" id="BAAFRS010000093">
    <property type="protein sequence ID" value="GAB1222111.1"/>
    <property type="molecule type" value="Genomic_DNA"/>
</dbReference>
<name>A0ABQ0DGY9_9EUKA</name>
<evidence type="ECO:0000313" key="1">
    <source>
        <dbReference type="EMBL" id="GAB1222111.1"/>
    </source>
</evidence>
<reference evidence="1 2" key="1">
    <citation type="journal article" date="2019" name="PLoS Negl. Trop. Dis.">
        <title>Whole genome sequencing of Entamoeba nuttalli reveals mammalian host-related molecular signatures and a novel octapeptide-repeat surface protein.</title>
        <authorList>
            <person name="Tanaka M."/>
            <person name="Makiuchi T."/>
            <person name="Komiyama T."/>
            <person name="Shiina T."/>
            <person name="Osaki K."/>
            <person name="Tachibana H."/>
        </authorList>
    </citation>
    <scope>NUCLEOTIDE SEQUENCE [LARGE SCALE GENOMIC DNA]</scope>
    <source>
        <strain evidence="1 2">P19-061405</strain>
    </source>
</reference>
<proteinExistence type="predicted"/>
<evidence type="ECO:0000313" key="2">
    <source>
        <dbReference type="Proteomes" id="UP001628156"/>
    </source>
</evidence>